<protein>
    <submittedName>
        <fullName evidence="1">Uncharacterized protein</fullName>
    </submittedName>
</protein>
<sequence length="38" mass="4380">MLTTSLYLGNFRKQKYSAIDDGPDLASGEPRPHLWRNM</sequence>
<evidence type="ECO:0000313" key="1">
    <source>
        <dbReference type="EMBL" id="SMH71314.1"/>
    </source>
</evidence>
<organism evidence="1 2">
    <name type="scientific">Candidatus Nitrosotalea okcheonensis</name>
    <dbReference type="NCBI Taxonomy" id="1903276"/>
    <lineage>
        <taxon>Archaea</taxon>
        <taxon>Nitrososphaerota</taxon>
        <taxon>Nitrososphaeria</taxon>
        <taxon>Nitrosotaleales</taxon>
        <taxon>Nitrosotaleaceae</taxon>
        <taxon>Nitrosotalea</taxon>
    </lineage>
</organism>
<keyword evidence="2" id="KW-1185">Reference proteome</keyword>
<evidence type="ECO:0000313" key="2">
    <source>
        <dbReference type="Proteomes" id="UP000230607"/>
    </source>
</evidence>
<reference evidence="2" key="1">
    <citation type="submission" date="2017-03" db="EMBL/GenBank/DDBJ databases">
        <authorList>
            <person name="Herbold C."/>
        </authorList>
    </citation>
    <scope>NUCLEOTIDE SEQUENCE [LARGE SCALE GENOMIC DNA]</scope>
</reference>
<dbReference type="EMBL" id="LT841358">
    <property type="protein sequence ID" value="SMH71314.1"/>
    <property type="molecule type" value="Genomic_DNA"/>
</dbReference>
<dbReference type="Proteomes" id="UP000230607">
    <property type="component" value="Chromosome 1"/>
</dbReference>
<accession>A0A2H1FEX8</accession>
<gene>
    <name evidence="1" type="ORF">NCS_11121</name>
</gene>
<proteinExistence type="predicted"/>
<name>A0A2H1FEX8_9ARCH</name>
<dbReference type="AlphaFoldDB" id="A0A2H1FEX8"/>